<dbReference type="EMBL" id="JAHRHJ020000005">
    <property type="protein sequence ID" value="KAH9316791.1"/>
    <property type="molecule type" value="Genomic_DNA"/>
</dbReference>
<feature type="non-terminal residue" evidence="1">
    <location>
        <position position="60"/>
    </location>
</feature>
<comment type="caution">
    <text evidence="1">The sequence shown here is derived from an EMBL/GenBank/DDBJ whole genome shotgun (WGS) entry which is preliminary data.</text>
</comment>
<evidence type="ECO:0000313" key="2">
    <source>
        <dbReference type="Proteomes" id="UP000824469"/>
    </source>
</evidence>
<protein>
    <submittedName>
        <fullName evidence="1">Uncharacterized protein</fullName>
    </submittedName>
</protein>
<organism evidence="1 2">
    <name type="scientific">Taxus chinensis</name>
    <name type="common">Chinese yew</name>
    <name type="synonym">Taxus wallichiana var. chinensis</name>
    <dbReference type="NCBI Taxonomy" id="29808"/>
    <lineage>
        <taxon>Eukaryota</taxon>
        <taxon>Viridiplantae</taxon>
        <taxon>Streptophyta</taxon>
        <taxon>Embryophyta</taxon>
        <taxon>Tracheophyta</taxon>
        <taxon>Spermatophyta</taxon>
        <taxon>Pinopsida</taxon>
        <taxon>Pinidae</taxon>
        <taxon>Conifers II</taxon>
        <taxon>Cupressales</taxon>
        <taxon>Taxaceae</taxon>
        <taxon>Taxus</taxon>
    </lineage>
</organism>
<keyword evidence="2" id="KW-1185">Reference proteome</keyword>
<reference evidence="1 2" key="1">
    <citation type="journal article" date="2021" name="Nat. Plants">
        <title>The Taxus genome provides insights into paclitaxel biosynthesis.</title>
        <authorList>
            <person name="Xiong X."/>
            <person name="Gou J."/>
            <person name="Liao Q."/>
            <person name="Li Y."/>
            <person name="Zhou Q."/>
            <person name="Bi G."/>
            <person name="Li C."/>
            <person name="Du R."/>
            <person name="Wang X."/>
            <person name="Sun T."/>
            <person name="Guo L."/>
            <person name="Liang H."/>
            <person name="Lu P."/>
            <person name="Wu Y."/>
            <person name="Zhang Z."/>
            <person name="Ro D.K."/>
            <person name="Shang Y."/>
            <person name="Huang S."/>
            <person name="Yan J."/>
        </authorList>
    </citation>
    <scope>NUCLEOTIDE SEQUENCE [LARGE SCALE GENOMIC DNA]</scope>
    <source>
        <strain evidence="1">Ta-2019</strain>
    </source>
</reference>
<dbReference type="AlphaFoldDB" id="A0AA38LAF9"/>
<evidence type="ECO:0000313" key="1">
    <source>
        <dbReference type="EMBL" id="KAH9316791.1"/>
    </source>
</evidence>
<name>A0AA38LAF9_TAXCH</name>
<dbReference type="Proteomes" id="UP000824469">
    <property type="component" value="Unassembled WGS sequence"/>
</dbReference>
<gene>
    <name evidence="1" type="ORF">KI387_044529</name>
</gene>
<sequence length="60" mass="6074">MSSTPKAGVSGFGYCHSVERCPTGVGGYPGDPVRHSIRTSDWGRGTGCGLTGIGGQFLGT</sequence>
<accession>A0AA38LAF9</accession>
<proteinExistence type="predicted"/>